<organism evidence="1">
    <name type="scientific">Zea mays</name>
    <name type="common">Maize</name>
    <dbReference type="NCBI Taxonomy" id="4577"/>
    <lineage>
        <taxon>Eukaryota</taxon>
        <taxon>Viridiplantae</taxon>
        <taxon>Streptophyta</taxon>
        <taxon>Embryophyta</taxon>
        <taxon>Tracheophyta</taxon>
        <taxon>Spermatophyta</taxon>
        <taxon>Magnoliopsida</taxon>
        <taxon>Liliopsida</taxon>
        <taxon>Poales</taxon>
        <taxon>Poaceae</taxon>
        <taxon>PACMAD clade</taxon>
        <taxon>Panicoideae</taxon>
        <taxon>Andropogonodae</taxon>
        <taxon>Andropogoneae</taxon>
        <taxon>Tripsacinae</taxon>
        <taxon>Zea</taxon>
    </lineage>
</organism>
<comment type="caution">
    <text evidence="1">The sequence shown here is derived from an EMBL/GenBank/DDBJ whole genome shotgun (WGS) entry which is preliminary data.</text>
</comment>
<protein>
    <submittedName>
        <fullName evidence="1">Uncharacterized protein</fullName>
    </submittedName>
</protein>
<gene>
    <name evidence="1" type="ORF">Zm00014a_026690</name>
</gene>
<dbReference type="EMBL" id="NCVQ01000001">
    <property type="protein sequence ID" value="PWZ53661.1"/>
    <property type="molecule type" value="Genomic_DNA"/>
</dbReference>
<proteinExistence type="predicted"/>
<name>A0A317Y7A4_MAIZE</name>
<accession>A0A317Y7A4</accession>
<evidence type="ECO:0000313" key="1">
    <source>
        <dbReference type="EMBL" id="PWZ53661.1"/>
    </source>
</evidence>
<reference evidence="1" key="1">
    <citation type="journal article" date="2018" name="Nat. Genet.">
        <title>Extensive intraspecific gene order and gene structural variations between Mo17 and other maize genomes.</title>
        <authorList>
            <person name="Sun S."/>
            <person name="Zhou Y."/>
            <person name="Chen J."/>
            <person name="Shi J."/>
            <person name="Zhao H."/>
            <person name="Zhao H."/>
            <person name="Song W."/>
            <person name="Zhang M."/>
            <person name="Cui Y."/>
            <person name="Dong X."/>
            <person name="Liu H."/>
            <person name="Ma X."/>
            <person name="Jiao Y."/>
            <person name="Wang B."/>
            <person name="Wei X."/>
            <person name="Stein J.C."/>
            <person name="Glaubitz J.C."/>
            <person name="Lu F."/>
            <person name="Yu G."/>
            <person name="Liang C."/>
            <person name="Fengler K."/>
            <person name="Li B."/>
            <person name="Rafalski A."/>
            <person name="Schnable P.S."/>
            <person name="Ware D.H."/>
            <person name="Buckler E.S."/>
            <person name="Lai J."/>
        </authorList>
    </citation>
    <scope>NUCLEOTIDE SEQUENCE [LARGE SCALE GENOMIC DNA]</scope>
    <source>
        <tissue evidence="1">Seedling</tissue>
    </source>
</reference>
<dbReference type="Proteomes" id="UP000251960">
    <property type="component" value="Chromosome 1"/>
</dbReference>
<dbReference type="AlphaFoldDB" id="A0A317Y7A4"/>
<sequence length="20" mass="2386">KQINLFFSILLVLINTPRKQ</sequence>
<feature type="non-terminal residue" evidence="1">
    <location>
        <position position="1"/>
    </location>
</feature>